<organism evidence="3 4">
    <name type="scientific">Pristionchus pacificus</name>
    <name type="common">Parasitic nematode worm</name>
    <dbReference type="NCBI Taxonomy" id="54126"/>
    <lineage>
        <taxon>Eukaryota</taxon>
        <taxon>Metazoa</taxon>
        <taxon>Ecdysozoa</taxon>
        <taxon>Nematoda</taxon>
        <taxon>Chromadorea</taxon>
        <taxon>Rhabditida</taxon>
        <taxon>Rhabditina</taxon>
        <taxon>Diplogasteromorpha</taxon>
        <taxon>Diplogasteroidea</taxon>
        <taxon>Neodiplogasteridae</taxon>
        <taxon>Pristionchus</taxon>
    </lineage>
</organism>
<dbReference type="Proteomes" id="UP000005239">
    <property type="component" value="Unassembled WGS sequence"/>
</dbReference>
<dbReference type="AlphaFoldDB" id="A0A2A6C2P6"/>
<feature type="transmembrane region" description="Helical" evidence="2">
    <location>
        <begin position="136"/>
        <end position="157"/>
    </location>
</feature>
<keyword evidence="2" id="KW-0472">Membrane</keyword>
<feature type="transmembrane region" description="Helical" evidence="2">
    <location>
        <begin position="221"/>
        <end position="242"/>
    </location>
</feature>
<evidence type="ECO:0000313" key="3">
    <source>
        <dbReference type="EnsemblMetazoa" id="PPA40449.1"/>
    </source>
</evidence>
<feature type="compositionally biased region" description="Basic and acidic residues" evidence="1">
    <location>
        <begin position="76"/>
        <end position="85"/>
    </location>
</feature>
<reference evidence="3" key="2">
    <citation type="submission" date="2022-06" db="UniProtKB">
        <authorList>
            <consortium name="EnsemblMetazoa"/>
        </authorList>
    </citation>
    <scope>IDENTIFICATION</scope>
    <source>
        <strain evidence="3">PS312</strain>
    </source>
</reference>
<accession>A0A8R1UWB2</accession>
<dbReference type="PANTHER" id="PTHR22941:SF26">
    <property type="entry name" value="SERPENTINE RECEPTOR, CLASS H"/>
    <property type="match status" value="1"/>
</dbReference>
<proteinExistence type="predicted"/>
<name>A0A2A6C2P6_PRIPA</name>
<gene>
    <name evidence="3" type="primary">WBGene00278818</name>
</gene>
<feature type="transmembrane region" description="Helical" evidence="2">
    <location>
        <begin position="177"/>
        <end position="201"/>
    </location>
</feature>
<feature type="compositionally biased region" description="Acidic residues" evidence="1">
    <location>
        <begin position="9"/>
        <end position="38"/>
    </location>
</feature>
<feature type="region of interest" description="Disordered" evidence="1">
    <location>
        <begin position="1"/>
        <end position="89"/>
    </location>
</feature>
<dbReference type="EnsemblMetazoa" id="PPA40449.1">
    <property type="protein sequence ID" value="PPA40449.1"/>
    <property type="gene ID" value="WBGene00278818"/>
</dbReference>
<feature type="compositionally biased region" description="Acidic residues" evidence="1">
    <location>
        <begin position="47"/>
        <end position="56"/>
    </location>
</feature>
<keyword evidence="4" id="KW-1185">Reference proteome</keyword>
<accession>A0A2A6C2P6</accession>
<sequence>MKSFHAEEVVEEEDGEEEEGEEVVVEEDGEEDEAGEDGMEIHRTDTTETDGIDGDGDGNSSAIGRTIGSGDNGDGIAKRSGEKNAKMNSTELPQEVQEAIVIFHHISGVLFFLVNSIVIFLILIYVDSRGRAYRKYLLPLQASSTLLDLFGNGYSPIIQVNCRALYSDSRLAEHVDIVTFITIEVFLFAEVGSFYFACFYYRRNVVLLPGSRFCYRGWRRVLIFLSLQECTCVICTIVRLFAKSMKDDAEAIPQSVQWLSNKVAFILFRESPLIYVAGAMAICYGLLIVALVAAMLLQMLLELKNGMHHASISTKKLVSEEGRGLYSATGAFSHHLFT</sequence>
<dbReference type="InterPro" id="IPR053220">
    <property type="entry name" value="Nematode_rcpt-like_serp_H"/>
</dbReference>
<evidence type="ECO:0000256" key="1">
    <source>
        <dbReference type="SAM" id="MobiDB-lite"/>
    </source>
</evidence>
<reference evidence="4" key="1">
    <citation type="journal article" date="2008" name="Nat. Genet.">
        <title>The Pristionchus pacificus genome provides a unique perspective on nematode lifestyle and parasitism.</title>
        <authorList>
            <person name="Dieterich C."/>
            <person name="Clifton S.W."/>
            <person name="Schuster L.N."/>
            <person name="Chinwalla A."/>
            <person name="Delehaunty K."/>
            <person name="Dinkelacker I."/>
            <person name="Fulton L."/>
            <person name="Fulton R."/>
            <person name="Godfrey J."/>
            <person name="Minx P."/>
            <person name="Mitreva M."/>
            <person name="Roeseler W."/>
            <person name="Tian H."/>
            <person name="Witte H."/>
            <person name="Yang S.P."/>
            <person name="Wilson R.K."/>
            <person name="Sommer R.J."/>
        </authorList>
    </citation>
    <scope>NUCLEOTIDE SEQUENCE [LARGE SCALE GENOMIC DNA]</scope>
    <source>
        <strain evidence="4">PS312</strain>
    </source>
</reference>
<dbReference type="PANTHER" id="PTHR22941">
    <property type="entry name" value="SERPENTINE RECEPTOR"/>
    <property type="match status" value="1"/>
</dbReference>
<feature type="transmembrane region" description="Helical" evidence="2">
    <location>
        <begin position="273"/>
        <end position="297"/>
    </location>
</feature>
<dbReference type="Pfam" id="PF10327">
    <property type="entry name" value="7TM_GPCR_Sri"/>
    <property type="match status" value="1"/>
</dbReference>
<keyword evidence="2" id="KW-1133">Transmembrane helix</keyword>
<protein>
    <submittedName>
        <fullName evidence="3">G protein-coupled receptor</fullName>
    </submittedName>
</protein>
<evidence type="ECO:0000313" key="4">
    <source>
        <dbReference type="Proteomes" id="UP000005239"/>
    </source>
</evidence>
<evidence type="ECO:0000256" key="2">
    <source>
        <dbReference type="SAM" id="Phobius"/>
    </source>
</evidence>
<dbReference type="InterPro" id="IPR019429">
    <property type="entry name" value="7TM_GPCR_serpentine_rcpt_Sri"/>
</dbReference>
<feature type="transmembrane region" description="Helical" evidence="2">
    <location>
        <begin position="102"/>
        <end position="124"/>
    </location>
</feature>
<keyword evidence="2" id="KW-0812">Transmembrane</keyword>